<keyword evidence="1" id="KW-0238">DNA-binding</keyword>
<organism evidence="1 2">
    <name type="scientific">Leekyejoonella antrihumi</name>
    <dbReference type="NCBI Taxonomy" id="1660198"/>
    <lineage>
        <taxon>Bacteria</taxon>
        <taxon>Bacillati</taxon>
        <taxon>Actinomycetota</taxon>
        <taxon>Actinomycetes</taxon>
        <taxon>Micrococcales</taxon>
        <taxon>Dermacoccaceae</taxon>
        <taxon>Leekyejoonella</taxon>
    </lineage>
</organism>
<accession>A0A563DVP7</accession>
<name>A0A563DVP7_9MICO</name>
<evidence type="ECO:0000313" key="2">
    <source>
        <dbReference type="Proteomes" id="UP000320244"/>
    </source>
</evidence>
<reference evidence="1 2" key="2">
    <citation type="submission" date="2019-08" db="EMBL/GenBank/DDBJ databases">
        <title>Jejuicoccus antrihumi gen. nov., sp. nov., a new member of the family Dermacoccaceae isolated from a cave.</title>
        <authorList>
            <person name="Schumann P."/>
            <person name="Kim I.S."/>
        </authorList>
    </citation>
    <scope>NUCLEOTIDE SEQUENCE [LARGE SCALE GENOMIC DNA]</scope>
    <source>
        <strain evidence="1 2">C5-26</strain>
    </source>
</reference>
<gene>
    <name evidence="1" type="ORF">FGL98_18080</name>
</gene>
<keyword evidence="2" id="KW-1185">Reference proteome</keyword>
<dbReference type="GO" id="GO:0003677">
    <property type="term" value="F:DNA binding"/>
    <property type="evidence" value="ECO:0007669"/>
    <property type="project" value="UniProtKB-KW"/>
</dbReference>
<protein>
    <submittedName>
        <fullName evidence="1">DNA-binding protein</fullName>
    </submittedName>
</protein>
<dbReference type="RefSeq" id="WP_146319051.1">
    <property type="nucleotide sequence ID" value="NZ_VCQV01000029.1"/>
</dbReference>
<sequence length="94" mass="9562">MSDVKTLAVRLDAALHARLTLLAKLSGTSATEIIRTGLEAQLDAIATLPEIAARAADLQAELAREADAQQAALAALVGSSKASSAAKRPTPGSK</sequence>
<dbReference type="InterPro" id="IPR010985">
    <property type="entry name" value="Ribbon_hlx_hlx"/>
</dbReference>
<dbReference type="SUPFAM" id="SSF47598">
    <property type="entry name" value="Ribbon-helix-helix"/>
    <property type="match status" value="1"/>
</dbReference>
<dbReference type="AlphaFoldDB" id="A0A563DVP7"/>
<proteinExistence type="predicted"/>
<evidence type="ECO:0000313" key="1">
    <source>
        <dbReference type="EMBL" id="TWP34338.1"/>
    </source>
</evidence>
<reference evidence="1 2" key="1">
    <citation type="submission" date="2019-05" db="EMBL/GenBank/DDBJ databases">
        <authorList>
            <person name="Lee S.D."/>
        </authorList>
    </citation>
    <scope>NUCLEOTIDE SEQUENCE [LARGE SCALE GENOMIC DNA]</scope>
    <source>
        <strain evidence="1 2">C5-26</strain>
    </source>
</reference>
<dbReference type="Proteomes" id="UP000320244">
    <property type="component" value="Unassembled WGS sequence"/>
</dbReference>
<dbReference type="OrthoDB" id="4774572at2"/>
<comment type="caution">
    <text evidence="1">The sequence shown here is derived from an EMBL/GenBank/DDBJ whole genome shotgun (WGS) entry which is preliminary data.</text>
</comment>
<dbReference type="EMBL" id="VCQV01000029">
    <property type="protein sequence ID" value="TWP34338.1"/>
    <property type="molecule type" value="Genomic_DNA"/>
</dbReference>
<dbReference type="GO" id="GO:0006355">
    <property type="term" value="P:regulation of DNA-templated transcription"/>
    <property type="evidence" value="ECO:0007669"/>
    <property type="project" value="InterPro"/>
</dbReference>